<sequence>MKKIFTILFCTLFFSAAFAQYDHGDWNQSNDNIYRNHDGDYREHRHHDYRDNYFVYHDNRYWFSQRDEVIQRINYSYNYRIHEVINDWDMSPWQKRHEIGELQAEKVREINSIYAQCNLYDPHPYNRHHHHDDDDDD</sequence>
<proteinExistence type="predicted"/>
<evidence type="ECO:0000313" key="3">
    <source>
        <dbReference type="Proteomes" id="UP000326903"/>
    </source>
</evidence>
<comment type="caution">
    <text evidence="2">The sequence shown here is derived from an EMBL/GenBank/DDBJ whole genome shotgun (WGS) entry which is preliminary data.</text>
</comment>
<feature type="chain" id="PRO_5023831233" evidence="1">
    <location>
        <begin position="20"/>
        <end position="137"/>
    </location>
</feature>
<protein>
    <submittedName>
        <fullName evidence="2">Uncharacterized protein</fullName>
    </submittedName>
</protein>
<dbReference type="EMBL" id="VYQF01000010">
    <property type="protein sequence ID" value="KAA9035945.1"/>
    <property type="molecule type" value="Genomic_DNA"/>
</dbReference>
<feature type="signal peptide" evidence="1">
    <location>
        <begin position="1"/>
        <end position="19"/>
    </location>
</feature>
<gene>
    <name evidence="2" type="ORF">FW778_20575</name>
</gene>
<accession>A0A5J5IG30</accession>
<name>A0A5J5IG30_9BACT</name>
<dbReference type="Proteomes" id="UP000326903">
    <property type="component" value="Unassembled WGS sequence"/>
</dbReference>
<reference evidence="2 3" key="1">
    <citation type="submission" date="2019-09" db="EMBL/GenBank/DDBJ databases">
        <title>Draft genome sequence of Ginsengibacter sp. BR5-29.</title>
        <authorList>
            <person name="Im W.-T."/>
        </authorList>
    </citation>
    <scope>NUCLEOTIDE SEQUENCE [LARGE SCALE GENOMIC DNA]</scope>
    <source>
        <strain evidence="2 3">BR5-29</strain>
    </source>
</reference>
<evidence type="ECO:0000313" key="2">
    <source>
        <dbReference type="EMBL" id="KAA9035945.1"/>
    </source>
</evidence>
<dbReference type="RefSeq" id="WP_150416772.1">
    <property type="nucleotide sequence ID" value="NZ_VYQF01000010.1"/>
</dbReference>
<keyword evidence="3" id="KW-1185">Reference proteome</keyword>
<organism evidence="2 3">
    <name type="scientific">Ginsengibacter hankyongi</name>
    <dbReference type="NCBI Taxonomy" id="2607284"/>
    <lineage>
        <taxon>Bacteria</taxon>
        <taxon>Pseudomonadati</taxon>
        <taxon>Bacteroidota</taxon>
        <taxon>Chitinophagia</taxon>
        <taxon>Chitinophagales</taxon>
        <taxon>Chitinophagaceae</taxon>
        <taxon>Ginsengibacter</taxon>
    </lineage>
</organism>
<evidence type="ECO:0000256" key="1">
    <source>
        <dbReference type="SAM" id="SignalP"/>
    </source>
</evidence>
<dbReference type="AlphaFoldDB" id="A0A5J5IG30"/>
<keyword evidence="1" id="KW-0732">Signal</keyword>